<sequence>MKIVVKSEVQEEMTSTFDQNEQMNDVSSALTTFGSNDLLMNNPTIVR</sequence>
<organism evidence="1 2">
    <name type="scientific">Meloidogyne enterolobii</name>
    <name type="common">Root-knot nematode worm</name>
    <name type="synonym">Meloidogyne mayaguensis</name>
    <dbReference type="NCBI Taxonomy" id="390850"/>
    <lineage>
        <taxon>Eukaryota</taxon>
        <taxon>Metazoa</taxon>
        <taxon>Ecdysozoa</taxon>
        <taxon>Nematoda</taxon>
        <taxon>Chromadorea</taxon>
        <taxon>Rhabditida</taxon>
        <taxon>Tylenchina</taxon>
        <taxon>Tylenchomorpha</taxon>
        <taxon>Tylenchoidea</taxon>
        <taxon>Meloidogynidae</taxon>
        <taxon>Meloidogyninae</taxon>
        <taxon>Meloidogyne</taxon>
    </lineage>
</organism>
<dbReference type="Proteomes" id="UP001497535">
    <property type="component" value="Unassembled WGS sequence"/>
</dbReference>
<reference evidence="1" key="1">
    <citation type="submission" date="2023-11" db="EMBL/GenBank/DDBJ databases">
        <authorList>
            <person name="Poullet M."/>
        </authorList>
    </citation>
    <scope>NUCLEOTIDE SEQUENCE</scope>
    <source>
        <strain evidence="1">E1834</strain>
    </source>
</reference>
<dbReference type="EMBL" id="CAVMJV010000048">
    <property type="protein sequence ID" value="CAK5082648.1"/>
    <property type="molecule type" value="Genomic_DNA"/>
</dbReference>
<accession>A0ACB0ZUT3</accession>
<name>A0ACB0ZUT3_MELEN</name>
<keyword evidence="2" id="KW-1185">Reference proteome</keyword>
<protein>
    <submittedName>
        <fullName evidence="1">Uncharacterized protein</fullName>
    </submittedName>
</protein>
<comment type="caution">
    <text evidence="1">The sequence shown here is derived from an EMBL/GenBank/DDBJ whole genome shotgun (WGS) entry which is preliminary data.</text>
</comment>
<evidence type="ECO:0000313" key="2">
    <source>
        <dbReference type="Proteomes" id="UP001497535"/>
    </source>
</evidence>
<gene>
    <name evidence="1" type="ORF">MENTE1834_LOCUS29940</name>
</gene>
<evidence type="ECO:0000313" key="1">
    <source>
        <dbReference type="EMBL" id="CAK5082648.1"/>
    </source>
</evidence>
<proteinExistence type="predicted"/>